<name>A0ABW3I3I1_9FLAO</name>
<accession>A0ABW3I3I1</accession>
<dbReference type="RefSeq" id="WP_377715982.1">
    <property type="nucleotide sequence ID" value="NZ_JBHTJM010000009.1"/>
</dbReference>
<dbReference type="Proteomes" id="UP001596997">
    <property type="component" value="Unassembled WGS sequence"/>
</dbReference>
<evidence type="ECO:0000313" key="1">
    <source>
        <dbReference type="EMBL" id="MFD0964434.1"/>
    </source>
</evidence>
<comment type="caution">
    <text evidence="1">The sequence shown here is derived from an EMBL/GenBank/DDBJ whole genome shotgun (WGS) entry which is preliminary data.</text>
</comment>
<dbReference type="Gene3D" id="3.30.1150.10">
    <property type="match status" value="1"/>
</dbReference>
<gene>
    <name evidence="1" type="ORF">ACFQ1O_10500</name>
</gene>
<evidence type="ECO:0008006" key="3">
    <source>
        <dbReference type="Google" id="ProtNLM"/>
    </source>
</evidence>
<evidence type="ECO:0000313" key="2">
    <source>
        <dbReference type="Proteomes" id="UP001596997"/>
    </source>
</evidence>
<organism evidence="1 2">
    <name type="scientific">Pseudofulvibacter geojedonensis</name>
    <dbReference type="NCBI Taxonomy" id="1123758"/>
    <lineage>
        <taxon>Bacteria</taxon>
        <taxon>Pseudomonadati</taxon>
        <taxon>Bacteroidota</taxon>
        <taxon>Flavobacteriia</taxon>
        <taxon>Flavobacteriales</taxon>
        <taxon>Flavobacteriaceae</taxon>
        <taxon>Pseudofulvibacter</taxon>
    </lineage>
</organism>
<dbReference type="EMBL" id="JBHTJM010000009">
    <property type="protein sequence ID" value="MFD0964434.1"/>
    <property type="molecule type" value="Genomic_DNA"/>
</dbReference>
<protein>
    <recommendedName>
        <fullName evidence="3">TonB C-terminal domain-containing protein</fullName>
    </recommendedName>
</protein>
<keyword evidence="2" id="KW-1185">Reference proteome</keyword>
<reference evidence="2" key="1">
    <citation type="journal article" date="2019" name="Int. J. Syst. Evol. Microbiol.">
        <title>The Global Catalogue of Microorganisms (GCM) 10K type strain sequencing project: providing services to taxonomists for standard genome sequencing and annotation.</title>
        <authorList>
            <consortium name="The Broad Institute Genomics Platform"/>
            <consortium name="The Broad Institute Genome Sequencing Center for Infectious Disease"/>
            <person name="Wu L."/>
            <person name="Ma J."/>
        </authorList>
    </citation>
    <scope>NUCLEOTIDE SEQUENCE [LARGE SCALE GENOMIC DNA]</scope>
    <source>
        <strain evidence="2">CCUG 62114</strain>
    </source>
</reference>
<sequence>MLSKEKSKLGKYFTTAQLSLIVLLFISSIFIVSAQEKKDVDVPFAIIENSPVYPGCNENGSKKEIKDCLSQKISEFVAQNFNTKLAKEESLKGLQKIWVAFKIDKEGNILEVKARAPHESLAVEARRVMSLLPQMKSGKHKGKLVTVPYSLPIQFMVK</sequence>
<proteinExistence type="predicted"/>